<sequence>MAASAPRLATGPRLTHYYLCDGSWLLGSTATSHYVTALREPSGTLAFFFHFMEIHDLPLRHSVVTVTILETQLRYKLAVTNDMNGSINQKGSEGRVRKTDFGSGRGL</sequence>
<comment type="caution">
    <text evidence="2">The sequence shown here is derived from an EMBL/GenBank/DDBJ whole genome shotgun (WGS) entry which is preliminary data.</text>
</comment>
<name>A0A8H7E7W9_9EURO</name>
<reference evidence="2" key="1">
    <citation type="submission" date="2020-02" db="EMBL/GenBank/DDBJ databases">
        <authorList>
            <person name="Palmer J.M."/>
        </authorList>
    </citation>
    <scope>NUCLEOTIDE SEQUENCE</scope>
    <source>
        <strain evidence="2">EPUS1.4</strain>
        <tissue evidence="2">Thallus</tissue>
    </source>
</reference>
<evidence type="ECO:0000256" key="1">
    <source>
        <dbReference type="SAM" id="MobiDB-lite"/>
    </source>
</evidence>
<evidence type="ECO:0000313" key="3">
    <source>
        <dbReference type="Proteomes" id="UP000606974"/>
    </source>
</evidence>
<protein>
    <submittedName>
        <fullName evidence="2">Uncharacterized protein</fullName>
    </submittedName>
</protein>
<feature type="region of interest" description="Disordered" evidence="1">
    <location>
        <begin position="84"/>
        <end position="107"/>
    </location>
</feature>
<gene>
    <name evidence="2" type="ORF">GJ744_000793</name>
</gene>
<dbReference type="EMBL" id="JAACFV010000011">
    <property type="protein sequence ID" value="KAF7512532.1"/>
    <property type="molecule type" value="Genomic_DNA"/>
</dbReference>
<dbReference type="Proteomes" id="UP000606974">
    <property type="component" value="Unassembled WGS sequence"/>
</dbReference>
<organism evidence="2 3">
    <name type="scientific">Endocarpon pusillum</name>
    <dbReference type="NCBI Taxonomy" id="364733"/>
    <lineage>
        <taxon>Eukaryota</taxon>
        <taxon>Fungi</taxon>
        <taxon>Dikarya</taxon>
        <taxon>Ascomycota</taxon>
        <taxon>Pezizomycotina</taxon>
        <taxon>Eurotiomycetes</taxon>
        <taxon>Chaetothyriomycetidae</taxon>
        <taxon>Verrucariales</taxon>
        <taxon>Verrucariaceae</taxon>
        <taxon>Endocarpon</taxon>
    </lineage>
</organism>
<evidence type="ECO:0000313" key="2">
    <source>
        <dbReference type="EMBL" id="KAF7512532.1"/>
    </source>
</evidence>
<accession>A0A8H7E7W9</accession>
<dbReference type="AlphaFoldDB" id="A0A8H7E7W9"/>
<keyword evidence="3" id="KW-1185">Reference proteome</keyword>
<proteinExistence type="predicted"/>